<reference evidence="3 4" key="1">
    <citation type="submission" date="2019-02" db="EMBL/GenBank/DDBJ databases">
        <title>Novel genomic isolates of S. pyogenes and S. dysgalactiae subsp. equisimilis associated to necrotising fasciitis (NSTI).</title>
        <authorList>
            <person name="Barrantes I."/>
        </authorList>
    </citation>
    <scope>NUCLEOTIDE SEQUENCE [LARGE SCALE GENOMIC DNA]</scope>
    <source>
        <strain evidence="3 4">SPY5003</strain>
    </source>
</reference>
<evidence type="ECO:0000313" key="3">
    <source>
        <dbReference type="EMBL" id="TYK87662.1"/>
    </source>
</evidence>
<feature type="non-terminal residue" evidence="3">
    <location>
        <position position="146"/>
    </location>
</feature>
<dbReference type="InterPro" id="IPR003594">
    <property type="entry name" value="HATPase_dom"/>
</dbReference>
<feature type="non-terminal residue" evidence="3">
    <location>
        <position position="1"/>
    </location>
</feature>
<dbReference type="GO" id="GO:0000155">
    <property type="term" value="F:phosphorelay sensor kinase activity"/>
    <property type="evidence" value="ECO:0007669"/>
    <property type="project" value="InterPro"/>
</dbReference>
<dbReference type="Pfam" id="PF02518">
    <property type="entry name" value="HATPase_c"/>
    <property type="match status" value="1"/>
</dbReference>
<dbReference type="Gene3D" id="3.30.565.10">
    <property type="entry name" value="Histidine kinase-like ATPase, C-terminal domain"/>
    <property type="match status" value="1"/>
</dbReference>
<name>A0A5S4T581_STRPY</name>
<evidence type="ECO:0000259" key="2">
    <source>
        <dbReference type="Pfam" id="PF06580"/>
    </source>
</evidence>
<dbReference type="Proteomes" id="UP000325300">
    <property type="component" value="Unassembled WGS sequence"/>
</dbReference>
<sequence>LQLGHYFRANLNSTRQNVISVDSELKHLEAYLTIEQARFPNRYEVIIDIPEALKSAAIPPFMIQILVENALKHAFTGRKKDNKVWVMARQKASGYLRLTVKDNGQGIAPEKLALLGKTVVTSEKGTGSALENLNKRLMSLYGNQAI</sequence>
<dbReference type="PANTHER" id="PTHR34220:SF7">
    <property type="entry name" value="SENSOR HISTIDINE KINASE YPDA"/>
    <property type="match status" value="1"/>
</dbReference>
<dbReference type="PANTHER" id="PTHR34220">
    <property type="entry name" value="SENSOR HISTIDINE KINASE YPDA"/>
    <property type="match status" value="1"/>
</dbReference>
<evidence type="ECO:0000313" key="4">
    <source>
        <dbReference type="Proteomes" id="UP000325300"/>
    </source>
</evidence>
<keyword evidence="3" id="KW-0418">Kinase</keyword>
<dbReference type="RefSeq" id="WP_187417581.1">
    <property type="nucleotide sequence ID" value="NZ_SJLI01000517.1"/>
</dbReference>
<dbReference type="InterPro" id="IPR010559">
    <property type="entry name" value="Sig_transdc_His_kin_internal"/>
</dbReference>
<accession>A0A5S4T581</accession>
<dbReference type="GO" id="GO:0016020">
    <property type="term" value="C:membrane"/>
    <property type="evidence" value="ECO:0007669"/>
    <property type="project" value="InterPro"/>
</dbReference>
<evidence type="ECO:0000259" key="1">
    <source>
        <dbReference type="Pfam" id="PF02518"/>
    </source>
</evidence>
<gene>
    <name evidence="3" type="ORF">E0F67_11935</name>
</gene>
<dbReference type="AlphaFoldDB" id="A0A5S4T581"/>
<dbReference type="Pfam" id="PF06580">
    <property type="entry name" value="His_kinase"/>
    <property type="match status" value="1"/>
</dbReference>
<keyword evidence="3" id="KW-0808">Transferase</keyword>
<organism evidence="3 4">
    <name type="scientific">Streptococcus pyogenes</name>
    <dbReference type="NCBI Taxonomy" id="1314"/>
    <lineage>
        <taxon>Bacteria</taxon>
        <taxon>Bacillati</taxon>
        <taxon>Bacillota</taxon>
        <taxon>Bacilli</taxon>
        <taxon>Lactobacillales</taxon>
        <taxon>Streptococcaceae</taxon>
        <taxon>Streptococcus</taxon>
    </lineage>
</organism>
<dbReference type="InterPro" id="IPR036890">
    <property type="entry name" value="HATPase_C_sf"/>
</dbReference>
<protein>
    <submittedName>
        <fullName evidence="3">Sensor histidine kinase</fullName>
    </submittedName>
</protein>
<feature type="domain" description="Histidine kinase/HSP90-like ATPase" evidence="1">
    <location>
        <begin position="62"/>
        <end position="142"/>
    </location>
</feature>
<dbReference type="SUPFAM" id="SSF55874">
    <property type="entry name" value="ATPase domain of HSP90 chaperone/DNA topoisomerase II/histidine kinase"/>
    <property type="match status" value="1"/>
</dbReference>
<dbReference type="InterPro" id="IPR050640">
    <property type="entry name" value="Bact_2-comp_sensor_kinase"/>
</dbReference>
<comment type="caution">
    <text evidence="3">The sequence shown here is derived from an EMBL/GenBank/DDBJ whole genome shotgun (WGS) entry which is preliminary data.</text>
</comment>
<proteinExistence type="predicted"/>
<feature type="domain" description="Signal transduction histidine kinase internal region" evidence="2">
    <location>
        <begin position="2"/>
        <end position="42"/>
    </location>
</feature>
<dbReference type="EMBL" id="SJLI01000517">
    <property type="protein sequence ID" value="TYK87662.1"/>
    <property type="molecule type" value="Genomic_DNA"/>
</dbReference>